<name>A0A418Q2N8_9SPHN</name>
<dbReference type="Proteomes" id="UP000285023">
    <property type="component" value="Unassembled WGS sequence"/>
</dbReference>
<accession>A0A418Q2N8</accession>
<keyword evidence="1" id="KW-1133">Transmembrane helix</keyword>
<comment type="caution">
    <text evidence="2">The sequence shown here is derived from an EMBL/GenBank/DDBJ whole genome shotgun (WGS) entry which is preliminary data.</text>
</comment>
<proteinExistence type="predicted"/>
<protein>
    <submittedName>
        <fullName evidence="2">Uncharacterized protein</fullName>
    </submittedName>
</protein>
<evidence type="ECO:0000313" key="2">
    <source>
        <dbReference type="EMBL" id="RIX32282.1"/>
    </source>
</evidence>
<gene>
    <name evidence="2" type="ORF">D3M59_04800</name>
</gene>
<keyword evidence="1" id="KW-0812">Transmembrane</keyword>
<feature type="transmembrane region" description="Helical" evidence="1">
    <location>
        <begin position="39"/>
        <end position="62"/>
    </location>
</feature>
<dbReference type="EMBL" id="QXTF01000001">
    <property type="protein sequence ID" value="RIX32282.1"/>
    <property type="molecule type" value="Genomic_DNA"/>
</dbReference>
<keyword evidence="1" id="KW-0472">Membrane</keyword>
<keyword evidence="3" id="KW-1185">Reference proteome</keyword>
<reference evidence="2 3" key="1">
    <citation type="submission" date="2018-09" db="EMBL/GenBank/DDBJ databases">
        <title>Sphingomonas sp. DAC4.</title>
        <authorList>
            <person name="Seo T."/>
        </authorList>
    </citation>
    <scope>NUCLEOTIDE SEQUENCE [LARGE SCALE GENOMIC DNA]</scope>
    <source>
        <strain evidence="2 3">DAC4</strain>
    </source>
</reference>
<evidence type="ECO:0000256" key="1">
    <source>
        <dbReference type="SAM" id="Phobius"/>
    </source>
</evidence>
<dbReference type="AlphaFoldDB" id="A0A418Q2N8"/>
<sequence length="70" mass="7330">MATLSILYLVIGAFALLAGLAMLGKALKRRGEPDNPRATAMLIAGMMVATFGLLMSAFWIAFATGRGVAQ</sequence>
<feature type="transmembrane region" description="Helical" evidence="1">
    <location>
        <begin position="6"/>
        <end position="27"/>
    </location>
</feature>
<dbReference type="RefSeq" id="WP_119532075.1">
    <property type="nucleotide sequence ID" value="NZ_QXTF01000001.1"/>
</dbReference>
<organism evidence="2 3">
    <name type="scientific">Sphingomonas edaphi</name>
    <dbReference type="NCBI Taxonomy" id="2315689"/>
    <lineage>
        <taxon>Bacteria</taxon>
        <taxon>Pseudomonadati</taxon>
        <taxon>Pseudomonadota</taxon>
        <taxon>Alphaproteobacteria</taxon>
        <taxon>Sphingomonadales</taxon>
        <taxon>Sphingomonadaceae</taxon>
        <taxon>Sphingomonas</taxon>
    </lineage>
</organism>
<evidence type="ECO:0000313" key="3">
    <source>
        <dbReference type="Proteomes" id="UP000285023"/>
    </source>
</evidence>